<name>A0ABW2PT68_9BACL</name>
<dbReference type="RefSeq" id="WP_380964310.1">
    <property type="nucleotide sequence ID" value="NZ_JBHTCO010000004.1"/>
</dbReference>
<dbReference type="Gene3D" id="2.30.40.10">
    <property type="entry name" value="Urease, subunit C, domain 1"/>
    <property type="match status" value="1"/>
</dbReference>
<evidence type="ECO:0000259" key="1">
    <source>
        <dbReference type="Pfam" id="PF07969"/>
    </source>
</evidence>
<dbReference type="InterPro" id="IPR011059">
    <property type="entry name" value="Metal-dep_hydrolase_composite"/>
</dbReference>
<dbReference type="InterPro" id="IPR032466">
    <property type="entry name" value="Metal_Hydrolase"/>
</dbReference>
<feature type="domain" description="Amidohydrolase 3" evidence="1">
    <location>
        <begin position="54"/>
        <end position="546"/>
    </location>
</feature>
<organism evidence="2 3">
    <name type="scientific">Scopulibacillus cellulosilyticus</name>
    <dbReference type="NCBI Taxonomy" id="2665665"/>
    <lineage>
        <taxon>Bacteria</taxon>
        <taxon>Bacillati</taxon>
        <taxon>Bacillota</taxon>
        <taxon>Bacilli</taxon>
        <taxon>Bacillales</taxon>
        <taxon>Sporolactobacillaceae</taxon>
        <taxon>Scopulibacillus</taxon>
    </lineage>
</organism>
<dbReference type="Gene3D" id="3.20.20.140">
    <property type="entry name" value="Metal-dependent hydrolases"/>
    <property type="match status" value="1"/>
</dbReference>
<comment type="caution">
    <text evidence="2">The sequence shown here is derived from an EMBL/GenBank/DDBJ whole genome shotgun (WGS) entry which is preliminary data.</text>
</comment>
<dbReference type="PANTHER" id="PTHR22642">
    <property type="entry name" value="IMIDAZOLONEPROPIONASE"/>
    <property type="match status" value="1"/>
</dbReference>
<sequence>MNKADLVITNANILTLDGENRKAGSLAVRNGRIIGLWTNAEPPKSEVTISPQTEVLDLRGATLIPGFIDTHNHILHYAQSKNKVNCSTPPNQNIDDILENIRLKVEETPKGQWIQGYGYDDTLLEDKRHPTRQDLDKVSPDHPVFITHISSHLAAGNSKALELAGIGDNVSDLKGGHFGRDESGQVNGVLYEEPAMEPVMKKIPNYTEEELISLLGEASQDYLAQGITTNTDAAVGMHNGEIELNIHLKAAKQGTNPMRTQLMIMHTLMRDGGIFGGYTAKQVDEKIQEQSDSLVRLDSAKLFQDGSIQGLTGALRKPYHCDSKVLGELFFDQKAFNEEILDLHKRGFRIAIHGNGDRAIGSILEAYTNALEKAPRSDHRHRIEHVQTATAEDLDKMKALGVAGSVFINHVYYWGDRHKRIFLGPDRAKRISPLADIVERDILFALHSDCPVTPISPLFSVWAAVNRLTREGEVLGPEQRIDVITALKSMTIYGAKFTFDEENSGSIELGKCADFAVLEDDPTEVDPKDIKDISILATIIDGKVVYEKKGSVLLK</sequence>
<dbReference type="SUPFAM" id="SSF51556">
    <property type="entry name" value="Metallo-dependent hydrolases"/>
    <property type="match status" value="1"/>
</dbReference>
<keyword evidence="3" id="KW-1185">Reference proteome</keyword>
<protein>
    <submittedName>
        <fullName evidence="2">Amidohydrolase</fullName>
        <ecNumber evidence="2">3.5.-.-</ecNumber>
    </submittedName>
</protein>
<dbReference type="Gene3D" id="3.10.310.70">
    <property type="match status" value="1"/>
</dbReference>
<dbReference type="Pfam" id="PF07969">
    <property type="entry name" value="Amidohydro_3"/>
    <property type="match status" value="1"/>
</dbReference>
<dbReference type="CDD" id="cd01300">
    <property type="entry name" value="YtcJ_like"/>
    <property type="match status" value="1"/>
</dbReference>
<proteinExistence type="predicted"/>
<dbReference type="InterPro" id="IPR013108">
    <property type="entry name" value="Amidohydro_3"/>
</dbReference>
<dbReference type="InterPro" id="IPR033932">
    <property type="entry name" value="YtcJ-like"/>
</dbReference>
<dbReference type="EMBL" id="JBHTCO010000004">
    <property type="protein sequence ID" value="MFC7392309.1"/>
    <property type="molecule type" value="Genomic_DNA"/>
</dbReference>
<accession>A0ABW2PT68</accession>
<keyword evidence="2" id="KW-0378">Hydrolase</keyword>
<evidence type="ECO:0000313" key="2">
    <source>
        <dbReference type="EMBL" id="MFC7392309.1"/>
    </source>
</evidence>
<evidence type="ECO:0000313" key="3">
    <source>
        <dbReference type="Proteomes" id="UP001596505"/>
    </source>
</evidence>
<dbReference type="Proteomes" id="UP001596505">
    <property type="component" value="Unassembled WGS sequence"/>
</dbReference>
<dbReference type="EC" id="3.5.-.-" evidence="2"/>
<gene>
    <name evidence="2" type="ORF">ACFQRG_04880</name>
</gene>
<dbReference type="SUPFAM" id="SSF51338">
    <property type="entry name" value="Composite domain of metallo-dependent hydrolases"/>
    <property type="match status" value="1"/>
</dbReference>
<reference evidence="3" key="1">
    <citation type="journal article" date="2019" name="Int. J. Syst. Evol. Microbiol.">
        <title>The Global Catalogue of Microorganisms (GCM) 10K type strain sequencing project: providing services to taxonomists for standard genome sequencing and annotation.</title>
        <authorList>
            <consortium name="The Broad Institute Genomics Platform"/>
            <consortium name="The Broad Institute Genome Sequencing Center for Infectious Disease"/>
            <person name="Wu L."/>
            <person name="Ma J."/>
        </authorList>
    </citation>
    <scope>NUCLEOTIDE SEQUENCE [LARGE SCALE GENOMIC DNA]</scope>
    <source>
        <strain evidence="3">CGMCC 1.16305</strain>
    </source>
</reference>
<dbReference type="GO" id="GO:0016787">
    <property type="term" value="F:hydrolase activity"/>
    <property type="evidence" value="ECO:0007669"/>
    <property type="project" value="UniProtKB-KW"/>
</dbReference>
<dbReference type="PANTHER" id="PTHR22642:SF2">
    <property type="entry name" value="PROTEIN LONG AFTER FAR-RED 3"/>
    <property type="match status" value="1"/>
</dbReference>